<dbReference type="GO" id="GO:0019205">
    <property type="term" value="F:nucleobase-containing compound kinase activity"/>
    <property type="evidence" value="ECO:0007669"/>
    <property type="project" value="InterPro"/>
</dbReference>
<keyword evidence="1" id="KW-0808">Transferase</keyword>
<dbReference type="InterPro" id="IPR000850">
    <property type="entry name" value="Adenylat/UMP-CMP_kin"/>
</dbReference>
<dbReference type="GeneID" id="20083395"/>
<dbReference type="PANTHER" id="PTHR23359">
    <property type="entry name" value="NUCLEOTIDE KINASE"/>
    <property type="match status" value="1"/>
</dbReference>
<protein>
    <recommendedName>
        <fullName evidence="6">Cilia- and flagella-associated protein 61 N-terminal domain-containing protein</fullName>
    </recommendedName>
</protein>
<evidence type="ECO:0008006" key="6">
    <source>
        <dbReference type="Google" id="ProtNLM"/>
    </source>
</evidence>
<dbReference type="Gene3D" id="3.40.50.300">
    <property type="entry name" value="P-loop containing nucleotide triphosphate hydrolases"/>
    <property type="match status" value="2"/>
</dbReference>
<evidence type="ECO:0000256" key="1">
    <source>
        <dbReference type="ARBA" id="ARBA00022679"/>
    </source>
</evidence>
<evidence type="ECO:0000256" key="4">
    <source>
        <dbReference type="SAM" id="MobiDB-lite"/>
    </source>
</evidence>
<feature type="region of interest" description="Disordered" evidence="4">
    <location>
        <begin position="915"/>
        <end position="935"/>
    </location>
</feature>
<dbReference type="InterPro" id="IPR027417">
    <property type="entry name" value="P-loop_NTPase"/>
</dbReference>
<organism evidence="5">
    <name type="scientific">Aphanomyces invadans</name>
    <dbReference type="NCBI Taxonomy" id="157072"/>
    <lineage>
        <taxon>Eukaryota</taxon>
        <taxon>Sar</taxon>
        <taxon>Stramenopiles</taxon>
        <taxon>Oomycota</taxon>
        <taxon>Saprolegniomycetes</taxon>
        <taxon>Saprolegniales</taxon>
        <taxon>Verrucalvaceae</taxon>
        <taxon>Aphanomyces</taxon>
    </lineage>
</organism>
<feature type="compositionally biased region" description="Acidic residues" evidence="4">
    <location>
        <begin position="492"/>
        <end position="507"/>
    </location>
</feature>
<dbReference type="SUPFAM" id="SSF52540">
    <property type="entry name" value="P-loop containing nucleoside triphosphate hydrolases"/>
    <property type="match status" value="2"/>
</dbReference>
<feature type="region of interest" description="Disordered" evidence="4">
    <location>
        <begin position="480"/>
        <end position="520"/>
    </location>
</feature>
<dbReference type="RefSeq" id="XP_008869588.1">
    <property type="nucleotide sequence ID" value="XM_008871366.1"/>
</dbReference>
<evidence type="ECO:0000256" key="3">
    <source>
        <dbReference type="ARBA" id="ARBA00022777"/>
    </source>
</evidence>
<reference evidence="5" key="1">
    <citation type="submission" date="2013-12" db="EMBL/GenBank/DDBJ databases">
        <title>The Genome Sequence of Aphanomyces invadans NJM9701.</title>
        <authorList>
            <consortium name="The Broad Institute Genomics Platform"/>
            <person name="Russ C."/>
            <person name="Tyler B."/>
            <person name="van West P."/>
            <person name="Dieguez-Uribeondo J."/>
            <person name="Young S.K."/>
            <person name="Zeng Q."/>
            <person name="Gargeya S."/>
            <person name="Fitzgerald M."/>
            <person name="Abouelleil A."/>
            <person name="Alvarado L."/>
            <person name="Chapman S.B."/>
            <person name="Gainer-Dewar J."/>
            <person name="Goldberg J."/>
            <person name="Griggs A."/>
            <person name="Gujja S."/>
            <person name="Hansen M."/>
            <person name="Howarth C."/>
            <person name="Imamovic A."/>
            <person name="Ireland A."/>
            <person name="Larimer J."/>
            <person name="McCowan C."/>
            <person name="Murphy C."/>
            <person name="Pearson M."/>
            <person name="Poon T.W."/>
            <person name="Priest M."/>
            <person name="Roberts A."/>
            <person name="Saif S."/>
            <person name="Shea T."/>
            <person name="Sykes S."/>
            <person name="Wortman J."/>
            <person name="Nusbaum C."/>
            <person name="Birren B."/>
        </authorList>
    </citation>
    <scope>NUCLEOTIDE SEQUENCE [LARGE SCALE GENOMIC DNA]</scope>
    <source>
        <strain evidence="5">NJM9701</strain>
    </source>
</reference>
<keyword evidence="2" id="KW-0547">Nucleotide-binding</keyword>
<gene>
    <name evidence="5" type="ORF">H310_06345</name>
</gene>
<dbReference type="VEuPathDB" id="FungiDB:H310_06345"/>
<dbReference type="STRING" id="157072.A0A024U684"/>
<dbReference type="eggNOG" id="KOG3079">
    <property type="taxonomic scope" value="Eukaryota"/>
</dbReference>
<dbReference type="OrthoDB" id="439792at2759"/>
<proteinExistence type="predicted"/>
<dbReference type="EMBL" id="KI913962">
    <property type="protein sequence ID" value="ETW01740.1"/>
    <property type="molecule type" value="Genomic_DNA"/>
</dbReference>
<dbReference type="GO" id="GO:0005524">
    <property type="term" value="F:ATP binding"/>
    <property type="evidence" value="ECO:0007669"/>
    <property type="project" value="InterPro"/>
</dbReference>
<evidence type="ECO:0000256" key="2">
    <source>
        <dbReference type="ARBA" id="ARBA00022741"/>
    </source>
</evidence>
<feature type="compositionally biased region" description="Low complexity" evidence="4">
    <location>
        <begin position="919"/>
        <end position="929"/>
    </location>
</feature>
<sequence length="1702" mass="186667">MSRQLFVAKRVEANVVEVGEANYVDFSFQRREAVKADEELLAHIHFLWGLTGKDSTGRLHEDAYLDFFQLVAYVVVTNSTLESARELAKRDWPYDARGRDALNLAEFTDAVFEICDIFCPYTDSHEYCVFLMDVRRHITIPDLNDAFFQATAAELQPLLKEVVPFRWRTNSELKKLPPKTIDLSSNDADALLRNNRNGDWITGVTISQAEWKTLSFRAILCAIHTQLFSSFSQKLHATTKGQLESEYRLHQAKQPMPRMLREPSKTSVLAAVAAAKPAASALHVPFMTDRIRPEVWDPEVANLLQNIAPRPGICVVGPPRSGKSRLAMALAKELGVIYFSIPLVLEIAAKTSPPAPDATDVTPRAALYATVREVLLSGRTVSREDAVAALLYHMVDSLEGTQGFLVDDLYPHDAWGSDAFLGLHFTHVVCLTGSQANCAEHVASISLCPKRRLLYSARDLAQFTGVIGFADTYVEPAAAPVPPPAVVTPPTSDDDAENEDADEEDDETAKANTASPVDSLAPSRFPRLSLDHYAPYLLPVNQDRVLNIGNLWLQTFETEFSAYERSVAKTLATVPADTQVVRIAFHQSPLGILQQAVAALTGSRPPLSRLPPSLSVVHVELPPEVASASRGDQIRWLLYGDWAPLIQDGGVLAPVQHLVPPAEPRKLSVFRGFCPVDPKRQGLPAFAALFSGRVYLLSSTEALRTFRVSPQPFLERVISPLHELRLPRLQTHTKRLWVLVATTLPPPSFSLPRVVAAVASSIGHSSAKDIVFEPTKILAAPADPEIANKLRTGESIPHDVVTNAVLQHLVGQGQDPWIVHGVSIATATWTSMKELGALPDAVLVFDPPPPGPDDAPLSNQEKEHRASVQALLASIVADNATTITIPVDATTTDDDIVVALHRQLNPWYFNRLDADEDGGSSSTTPPMSSLEEAQRAQWGETGSFCPVTFATAPLWRLVPGKPTEWVSYMKQRSYAFVGPAEKAAFDRNPCKYIPQSATTMFRPIVLLLGPSSSGRRAVAQALEERMHATTFDFHRVLEAYDRLVTIEKFNAGTADDEDIDDAVKVQLYGTSLAAEWAAVDRAGSAPYILPGLGFTESRVPSLDLLALCVARKWLPFVVVPMDIDAVTAVQRKMQSWAYVSPKAPSDDDGDDGAKENAKEKAVRLAAQEAAAREEETIRVTDIVTAELEAYTAALDFLKEQGVRIADRVDANRGHQRVVKDALASLLKAGVAKKANIFCQLDVTPLDRVRTLVAAGYWTIGHHGPHCPVVGESHRSTDPLESQVCVAYRGRVYVPSDVNAFAAAPWSFASRATRPSVPGVSIAVVGGPRSGQTTVAKGLCTKFGAVFVSPHDAFQWVHACQRGTSLWTQVQEFKTSSDTTEFDLTSITQALLLQVLVARIRSFECQLRGWVLDGYPTSVAQWVEWEKIADPGVLPATVVWLEGSPYELLRHDGQKRGATSLALLQRIKSWHAARVSLFVAMTKTYGVGFVKSISVDGKSAWKVVAEAHRAIADVVDATATYWQALASHRPAPTYNIRLSQSQVQLHPTISTYCPVGLAAHRVVLSHTLDRELGVEFQSFQFYLGCPKSVTEFVANSGKYLDAAATSGPPSARDVGIGTLLCHGMNIALGFQGYCPVTYKLGQGPRDWGSIRKGSRYILAAFTRPSFALSTTLPNNAFSSNRQCMRRWNCRQSCRRWSSRPRWT</sequence>
<accession>A0A024U684</accession>
<evidence type="ECO:0000313" key="5">
    <source>
        <dbReference type="EMBL" id="ETW01740.1"/>
    </source>
</evidence>
<name>A0A024U684_9STRA</name>
<keyword evidence="3" id="KW-0418">Kinase</keyword>
<dbReference type="GO" id="GO:0006139">
    <property type="term" value="P:nucleobase-containing compound metabolic process"/>
    <property type="evidence" value="ECO:0007669"/>
    <property type="project" value="InterPro"/>
</dbReference>